<dbReference type="AlphaFoldDB" id="A0A4Z0L6H3"/>
<dbReference type="SUPFAM" id="SSF49265">
    <property type="entry name" value="Fibronectin type III"/>
    <property type="match status" value="1"/>
</dbReference>
<evidence type="ECO:0000259" key="4">
    <source>
        <dbReference type="PROSITE" id="PS01180"/>
    </source>
</evidence>
<dbReference type="SUPFAM" id="SSF55486">
    <property type="entry name" value="Metalloproteases ('zincins'), catalytic domain"/>
    <property type="match status" value="1"/>
</dbReference>
<name>A0A4Z0L6H3_9FLAO</name>
<dbReference type="RefSeq" id="WP_135526169.1">
    <property type="nucleotide sequence ID" value="NZ_SRLH01000004.1"/>
</dbReference>
<dbReference type="EMBL" id="SRLH01000004">
    <property type="protein sequence ID" value="TGD57997.1"/>
    <property type="molecule type" value="Genomic_DNA"/>
</dbReference>
<dbReference type="PROSITE" id="PS01180">
    <property type="entry name" value="CUB"/>
    <property type="match status" value="1"/>
</dbReference>
<dbReference type="InterPro" id="IPR001590">
    <property type="entry name" value="Peptidase_M12B"/>
</dbReference>
<dbReference type="PANTHER" id="PTHR11905:SF159">
    <property type="entry name" value="ADAM METALLOPROTEASE"/>
    <property type="match status" value="1"/>
</dbReference>
<dbReference type="NCBIfam" id="TIGR04183">
    <property type="entry name" value="Por_Secre_tail"/>
    <property type="match status" value="1"/>
</dbReference>
<evidence type="ECO:0000256" key="2">
    <source>
        <dbReference type="ARBA" id="ARBA00023157"/>
    </source>
</evidence>
<evidence type="ECO:0000259" key="5">
    <source>
        <dbReference type="PROSITE" id="PS50215"/>
    </source>
</evidence>
<dbReference type="Proteomes" id="UP000297407">
    <property type="component" value="Unassembled WGS sequence"/>
</dbReference>
<dbReference type="PROSITE" id="PS50853">
    <property type="entry name" value="FN3"/>
    <property type="match status" value="1"/>
</dbReference>
<dbReference type="Gene3D" id="2.60.120.290">
    <property type="entry name" value="Spermadhesin, CUB domain"/>
    <property type="match status" value="1"/>
</dbReference>
<evidence type="ECO:0000256" key="3">
    <source>
        <dbReference type="SAM" id="SignalP"/>
    </source>
</evidence>
<feature type="chain" id="PRO_5021486968" evidence="3">
    <location>
        <begin position="19"/>
        <end position="730"/>
    </location>
</feature>
<dbReference type="SMART" id="SM00042">
    <property type="entry name" value="CUB"/>
    <property type="match status" value="1"/>
</dbReference>
<sequence>MKRLTHLAVLFSCACIFAQGKVAQKIQVLQDSQTQFVSIAPFQASQDTPNAKIQNTVSEAQLATIKFPVLADVASQAYDFIEVEIPYHGTVIKVQLYKENLFAQGFHADTDRQKNIAYTPGVYYRGIIKDEPHSLVSFNFFRDEVNAIVSSPGLSNMVIGKIDEPGNKEQYIIYEDQKMKVANDAACNTSDEVDEDFGKQSNEMQSPESLKCVATYFEIDNNLYVANGSNTTTTLNWMTSVFNNMQTLYNNDGITVAMKSTYIWTTQDPYDGIGTTSGAYLYKFKEVRPAFDGDVGQLVGIDPGGMGGVSMGIGKLCTADNYVYSDVYLSYASVPTYSWTVQVVTHEFGHNVGSRHTHACAWNGNNTAIDNCAPYAIGATAEGYSCMTNPATLPTGGAGGSIMSYCHLVGGIGINLSNGFGPQPTTAILNFVNARTCLSTDCINICVNGVSSIDPVFNTANTSATISWNDVSGESTWQVAVLPFASNTPVWNSVTANTYTANGLSPNTYYKFRVKPDCGSLTPTTKEYIFLTPANYCNVITLTDTGGAAGQYGNNQQFVRTLIPNLPNKKVKLEFSAFALEQDYDYLYVYDGSSTSADSFNPDGFTGNSIPGPFESTAPDGALTLRFFSDAGVTDQGWVASTSCLASLGVDDYHYIDYAYYPNPTNGIVTINAKNTISDVSVYNIEGRLLYSGEVNGLDTQVDIAAFSAGTYFFKMKIDNQVVNFKILKL</sequence>
<evidence type="ECO:0000256" key="1">
    <source>
        <dbReference type="ARBA" id="ARBA00022729"/>
    </source>
</evidence>
<dbReference type="CDD" id="cd00041">
    <property type="entry name" value="CUB"/>
    <property type="match status" value="1"/>
</dbReference>
<organism evidence="7 8">
    <name type="scientific">Flavobacterium humi</name>
    <dbReference type="NCBI Taxonomy" id="2562683"/>
    <lineage>
        <taxon>Bacteria</taxon>
        <taxon>Pseudomonadati</taxon>
        <taxon>Bacteroidota</taxon>
        <taxon>Flavobacteriia</taxon>
        <taxon>Flavobacteriales</taxon>
        <taxon>Flavobacteriaceae</taxon>
        <taxon>Flavobacterium</taxon>
    </lineage>
</organism>
<dbReference type="PANTHER" id="PTHR11905">
    <property type="entry name" value="ADAM A DISINTEGRIN AND METALLOPROTEASE DOMAIN"/>
    <property type="match status" value="1"/>
</dbReference>
<dbReference type="SUPFAM" id="SSF49854">
    <property type="entry name" value="Spermadhesin, CUB domain"/>
    <property type="match status" value="1"/>
</dbReference>
<evidence type="ECO:0000313" key="8">
    <source>
        <dbReference type="Proteomes" id="UP000297407"/>
    </source>
</evidence>
<dbReference type="GO" id="GO:0006508">
    <property type="term" value="P:proteolysis"/>
    <property type="evidence" value="ECO:0007669"/>
    <property type="project" value="InterPro"/>
</dbReference>
<dbReference type="InterPro" id="IPR000859">
    <property type="entry name" value="CUB_dom"/>
</dbReference>
<feature type="signal peptide" evidence="3">
    <location>
        <begin position="1"/>
        <end position="18"/>
    </location>
</feature>
<feature type="domain" description="CUB" evidence="4">
    <location>
        <begin position="518"/>
        <end position="645"/>
    </location>
</feature>
<feature type="domain" description="Fibronectin type-III" evidence="6">
    <location>
        <begin position="449"/>
        <end position="535"/>
    </location>
</feature>
<dbReference type="InterPro" id="IPR036116">
    <property type="entry name" value="FN3_sf"/>
</dbReference>
<accession>A0A4Z0L6H3</accession>
<dbReference type="Pfam" id="PF18962">
    <property type="entry name" value="Por_Secre_tail"/>
    <property type="match status" value="1"/>
</dbReference>
<dbReference type="PROSITE" id="PS51257">
    <property type="entry name" value="PROKAR_LIPOPROTEIN"/>
    <property type="match status" value="1"/>
</dbReference>
<evidence type="ECO:0000259" key="6">
    <source>
        <dbReference type="PROSITE" id="PS50853"/>
    </source>
</evidence>
<dbReference type="Pfam" id="PF00431">
    <property type="entry name" value="CUB"/>
    <property type="match status" value="1"/>
</dbReference>
<dbReference type="Gene3D" id="2.60.40.10">
    <property type="entry name" value="Immunoglobulins"/>
    <property type="match status" value="1"/>
</dbReference>
<dbReference type="InterPro" id="IPR024079">
    <property type="entry name" value="MetalloPept_cat_dom_sf"/>
</dbReference>
<dbReference type="InterPro" id="IPR003961">
    <property type="entry name" value="FN3_dom"/>
</dbReference>
<comment type="caution">
    <text evidence="7">The sequence shown here is derived from an EMBL/GenBank/DDBJ whole genome shotgun (WGS) entry which is preliminary data.</text>
</comment>
<keyword evidence="1 3" id="KW-0732">Signal</keyword>
<proteinExistence type="predicted"/>
<dbReference type="Pfam" id="PF13688">
    <property type="entry name" value="Reprolysin_5"/>
    <property type="match status" value="1"/>
</dbReference>
<keyword evidence="8" id="KW-1185">Reference proteome</keyword>
<dbReference type="GO" id="GO:0004222">
    <property type="term" value="F:metalloendopeptidase activity"/>
    <property type="evidence" value="ECO:0007669"/>
    <property type="project" value="InterPro"/>
</dbReference>
<keyword evidence="2" id="KW-1015">Disulfide bond</keyword>
<dbReference type="PROSITE" id="PS50215">
    <property type="entry name" value="ADAM_MEPRO"/>
    <property type="match status" value="1"/>
</dbReference>
<evidence type="ECO:0000313" key="7">
    <source>
        <dbReference type="EMBL" id="TGD57997.1"/>
    </source>
</evidence>
<dbReference type="InterPro" id="IPR013783">
    <property type="entry name" value="Ig-like_fold"/>
</dbReference>
<gene>
    <name evidence="7" type="ORF">E4635_08285</name>
</gene>
<dbReference type="CDD" id="cd00063">
    <property type="entry name" value="FN3"/>
    <property type="match status" value="1"/>
</dbReference>
<dbReference type="Gene3D" id="3.40.390.10">
    <property type="entry name" value="Collagenase (Catalytic Domain)"/>
    <property type="match status" value="1"/>
</dbReference>
<dbReference type="InterPro" id="IPR035914">
    <property type="entry name" value="Sperma_CUB_dom_sf"/>
</dbReference>
<dbReference type="OrthoDB" id="1182309at2"/>
<reference evidence="7 8" key="1">
    <citation type="submission" date="2019-04" db="EMBL/GenBank/DDBJ databases">
        <title>Flavobacterium sp. strain DS2-A Genome sequencing and assembly.</title>
        <authorList>
            <person name="Kim I."/>
        </authorList>
    </citation>
    <scope>NUCLEOTIDE SEQUENCE [LARGE SCALE GENOMIC DNA]</scope>
    <source>
        <strain evidence="7 8">DS2-A</strain>
    </source>
</reference>
<protein>
    <submittedName>
        <fullName evidence="7">T9SS type A sorting domain-containing protein</fullName>
    </submittedName>
</protein>
<feature type="domain" description="Peptidase M12B" evidence="5">
    <location>
        <begin position="211"/>
        <end position="406"/>
    </location>
</feature>
<dbReference type="InterPro" id="IPR026444">
    <property type="entry name" value="Secre_tail"/>
</dbReference>